<feature type="signal peptide" evidence="2">
    <location>
        <begin position="1"/>
        <end position="26"/>
    </location>
</feature>
<evidence type="ECO:0000313" key="5">
    <source>
        <dbReference type="Proteomes" id="UP000193431"/>
    </source>
</evidence>
<dbReference type="InterPro" id="IPR026444">
    <property type="entry name" value="Secre_tail"/>
</dbReference>
<dbReference type="Pfam" id="PF18962">
    <property type="entry name" value="Por_Secre_tail"/>
    <property type="match status" value="1"/>
</dbReference>
<dbReference type="InterPro" id="IPR059226">
    <property type="entry name" value="Choice_anch_Q_dom"/>
</dbReference>
<dbReference type="InterPro" id="IPR013320">
    <property type="entry name" value="ConA-like_dom_sf"/>
</dbReference>
<name>A0A1W6MN36_9FLAO</name>
<proteinExistence type="predicted"/>
<dbReference type="SUPFAM" id="SSF49899">
    <property type="entry name" value="Concanavalin A-like lectins/glucanases"/>
    <property type="match status" value="1"/>
</dbReference>
<dbReference type="OrthoDB" id="1145248at2"/>
<sequence>MKKVLLIINLLSIGFLCAQIPSGALATYKFTGGSFVNEANPGVGDLVPQGSGWLLRNDRDGNMNSALRNRQEEFNGLVLNQATNTISFSFWYLFENPIVGNNEEGILQMFDPQGEGVRVTKRAGNEFAVRVKTTTADQTIVFTHPALSQPAWAHVVVNVARRTSNFAVNVLVNGNIAQAQGSNVVNSTGSLLSAGAPFILSPIVSQFGLRSATDDIRIYNRELALGDAINLSNEPGLARQSRVYVDVDATGNQFGTSWTDAVTNLQAAIAIADDNAEIWIADGTYTSTTTNRTIPVMTIDKTVSILGGFNGSETNVNQRDPEANLTIITGDLNDNDSVLVADNATRSENINKLLDVQVNGVIVDGITLSGAMGADSLSSLNGSGAILIRNDLTDFTISNCIIEGNVARFRGSVVLYEPINTGVSTFTMDRCIVRNNLTAQGGITLGARAGSILDATITNTVIASNLSNDLPGPSQPNYASAIQARVMELGGVLNFVMINCTIAGNEDLNTQSFRSIYFDQPEANNNNMSIEIYNNVFNGSTDAGGFTITPIGVNQNNNRTYLYDFDSNVTDVAFTAIPDADEVNTIFASDPSFVDAINGDFRPVSGSILIDSGNSSLSNTSMDLSGNNRIVGNSIDIGAYEFGSTAGLDNSKLSKISVYPNPAVDMIYVDCGDLAFAKAELFNLHGQVVKRSTQNKIEVAGLKTGFYILKVEIKGGNTTTKRIFIK</sequence>
<dbReference type="NCBIfam" id="NF041518">
    <property type="entry name" value="choice_anch_Q"/>
    <property type="match status" value="1"/>
</dbReference>
<accession>A0A1W6MN36</accession>
<dbReference type="STRING" id="331648.BST97_13940"/>
<keyword evidence="1 2" id="KW-0732">Signal</keyword>
<evidence type="ECO:0000313" key="4">
    <source>
        <dbReference type="EMBL" id="ARN79001.1"/>
    </source>
</evidence>
<organism evidence="4 5">
    <name type="scientific">Nonlabens spongiae</name>
    <dbReference type="NCBI Taxonomy" id="331648"/>
    <lineage>
        <taxon>Bacteria</taxon>
        <taxon>Pseudomonadati</taxon>
        <taxon>Bacteroidota</taxon>
        <taxon>Flavobacteriia</taxon>
        <taxon>Flavobacteriales</taxon>
        <taxon>Flavobacteriaceae</taxon>
        <taxon>Nonlabens</taxon>
    </lineage>
</organism>
<dbReference type="SUPFAM" id="SSF51126">
    <property type="entry name" value="Pectin lyase-like"/>
    <property type="match status" value="1"/>
</dbReference>
<gene>
    <name evidence="4" type="ORF">BST97_13940</name>
</gene>
<evidence type="ECO:0000256" key="2">
    <source>
        <dbReference type="SAM" id="SignalP"/>
    </source>
</evidence>
<dbReference type="InterPro" id="IPR011050">
    <property type="entry name" value="Pectin_lyase_fold/virulence"/>
</dbReference>
<dbReference type="RefSeq" id="WP_085767803.1">
    <property type="nucleotide sequence ID" value="NZ_CP019344.1"/>
</dbReference>
<feature type="domain" description="Secretion system C-terminal sorting" evidence="3">
    <location>
        <begin position="658"/>
        <end position="724"/>
    </location>
</feature>
<dbReference type="AlphaFoldDB" id="A0A1W6MN36"/>
<dbReference type="GO" id="GO:0005975">
    <property type="term" value="P:carbohydrate metabolic process"/>
    <property type="evidence" value="ECO:0007669"/>
    <property type="project" value="UniProtKB-ARBA"/>
</dbReference>
<reference evidence="4 5" key="1">
    <citation type="submission" date="2016-11" db="EMBL/GenBank/DDBJ databases">
        <title>Trade-off between light-utilization and light-protection in marine flavobacteria.</title>
        <authorList>
            <person name="Kumagai Y."/>
        </authorList>
    </citation>
    <scope>NUCLEOTIDE SEQUENCE [LARGE SCALE GENOMIC DNA]</scope>
    <source>
        <strain evidence="4 5">JCM 13191</strain>
    </source>
</reference>
<evidence type="ECO:0000256" key="1">
    <source>
        <dbReference type="ARBA" id="ARBA00022729"/>
    </source>
</evidence>
<dbReference type="NCBIfam" id="TIGR04183">
    <property type="entry name" value="Por_Secre_tail"/>
    <property type="match status" value="1"/>
</dbReference>
<keyword evidence="5" id="KW-1185">Reference proteome</keyword>
<feature type="chain" id="PRO_5012439021" description="Secretion system C-terminal sorting domain-containing protein" evidence="2">
    <location>
        <begin position="27"/>
        <end position="726"/>
    </location>
</feature>
<evidence type="ECO:0000259" key="3">
    <source>
        <dbReference type="Pfam" id="PF18962"/>
    </source>
</evidence>
<dbReference type="EMBL" id="CP019344">
    <property type="protein sequence ID" value="ARN79001.1"/>
    <property type="molecule type" value="Genomic_DNA"/>
</dbReference>
<dbReference type="GO" id="GO:0004553">
    <property type="term" value="F:hydrolase activity, hydrolyzing O-glycosyl compounds"/>
    <property type="evidence" value="ECO:0007669"/>
    <property type="project" value="UniProtKB-ARBA"/>
</dbReference>
<protein>
    <recommendedName>
        <fullName evidence="3">Secretion system C-terminal sorting domain-containing protein</fullName>
    </recommendedName>
</protein>
<dbReference type="Proteomes" id="UP000193431">
    <property type="component" value="Chromosome"/>
</dbReference>